<feature type="active site" description="Proton acceptor" evidence="8 9">
    <location>
        <position position="23"/>
    </location>
</feature>
<dbReference type="CDD" id="cd00466">
    <property type="entry name" value="DHQase_II"/>
    <property type="match status" value="1"/>
</dbReference>
<feature type="active site" description="Proton donor" evidence="8 9">
    <location>
        <position position="100"/>
    </location>
</feature>
<dbReference type="GO" id="GO:0008652">
    <property type="term" value="P:amino acid biosynthetic process"/>
    <property type="evidence" value="ECO:0007669"/>
    <property type="project" value="UniProtKB-KW"/>
</dbReference>
<evidence type="ECO:0000256" key="8">
    <source>
        <dbReference type="HAMAP-Rule" id="MF_00169"/>
    </source>
</evidence>
<dbReference type="HAMAP" id="MF_00169">
    <property type="entry name" value="AroQ"/>
    <property type="match status" value="1"/>
</dbReference>
<evidence type="ECO:0000313" key="13">
    <source>
        <dbReference type="Proteomes" id="UP000463388"/>
    </source>
</evidence>
<comment type="function">
    <text evidence="8">Catalyzes a trans-dehydration via an enolate intermediate.</text>
</comment>
<dbReference type="InterPro" id="IPR018509">
    <property type="entry name" value="DHquinase_II_CS"/>
</dbReference>
<dbReference type="NCBIfam" id="TIGR01088">
    <property type="entry name" value="aroQ"/>
    <property type="match status" value="1"/>
</dbReference>
<feature type="site" description="Transition state stabilizer" evidence="8 11">
    <location>
        <position position="18"/>
    </location>
</feature>
<dbReference type="NCBIfam" id="NF003805">
    <property type="entry name" value="PRK05395.1-2"/>
    <property type="match status" value="1"/>
</dbReference>
<dbReference type="GO" id="GO:0009073">
    <property type="term" value="P:aromatic amino acid family biosynthetic process"/>
    <property type="evidence" value="ECO:0007669"/>
    <property type="project" value="UniProtKB-KW"/>
</dbReference>
<reference evidence="12 13" key="1">
    <citation type="submission" date="2019-12" db="EMBL/GenBank/DDBJ databases">
        <title>Microbes associate with the intestines of laboratory mice.</title>
        <authorList>
            <person name="Navarre W."/>
            <person name="Wong E."/>
        </authorList>
    </citation>
    <scope>NUCLEOTIDE SEQUENCE [LARGE SCALE GENOMIC DNA]</scope>
    <source>
        <strain evidence="12 13">NM66_B29</strain>
    </source>
</reference>
<dbReference type="NCBIfam" id="NF003806">
    <property type="entry name" value="PRK05395.1-3"/>
    <property type="match status" value="1"/>
</dbReference>
<protein>
    <recommendedName>
        <fullName evidence="5 8">3-dehydroquinate dehydratase</fullName>
        <shortName evidence="8">3-dehydroquinase</shortName>
        <ecNumber evidence="5 8">4.2.1.10</ecNumber>
    </recommendedName>
    <alternativeName>
        <fullName evidence="8">Type II DHQase</fullName>
    </alternativeName>
</protein>
<feature type="binding site" evidence="8 10">
    <location>
        <position position="111"/>
    </location>
    <ligand>
        <name>substrate</name>
    </ligand>
</feature>
<dbReference type="InterPro" id="IPR036441">
    <property type="entry name" value="DHquinase_II_sf"/>
</dbReference>
<keyword evidence="13" id="KW-1185">Reference proteome</keyword>
<dbReference type="PANTHER" id="PTHR21272">
    <property type="entry name" value="CATABOLIC 3-DEHYDROQUINASE"/>
    <property type="match status" value="1"/>
</dbReference>
<feature type="binding site" evidence="8 10">
    <location>
        <position position="74"/>
    </location>
    <ligand>
        <name>substrate</name>
    </ligand>
</feature>
<dbReference type="PANTHER" id="PTHR21272:SF3">
    <property type="entry name" value="CATABOLIC 3-DEHYDROQUINASE"/>
    <property type="match status" value="1"/>
</dbReference>
<evidence type="ECO:0000256" key="11">
    <source>
        <dbReference type="PIRSR" id="PIRSR001399-3"/>
    </source>
</evidence>
<evidence type="ECO:0000256" key="5">
    <source>
        <dbReference type="ARBA" id="ARBA00012060"/>
    </source>
</evidence>
<evidence type="ECO:0000256" key="4">
    <source>
        <dbReference type="ARBA" id="ARBA00011193"/>
    </source>
</evidence>
<evidence type="ECO:0000256" key="6">
    <source>
        <dbReference type="ARBA" id="ARBA00023141"/>
    </source>
</evidence>
<evidence type="ECO:0000256" key="10">
    <source>
        <dbReference type="PIRSR" id="PIRSR001399-2"/>
    </source>
</evidence>
<evidence type="ECO:0000256" key="9">
    <source>
        <dbReference type="PIRSR" id="PIRSR001399-1"/>
    </source>
</evidence>
<dbReference type="PROSITE" id="PS01029">
    <property type="entry name" value="DEHYDROQUINASE_II"/>
    <property type="match status" value="1"/>
</dbReference>
<keyword evidence="6 8" id="KW-0057">Aromatic amino acid biosynthesis</keyword>
<dbReference type="Proteomes" id="UP000463388">
    <property type="component" value="Unassembled WGS sequence"/>
</dbReference>
<name>A0A6N8JNI7_9ACTN</name>
<dbReference type="InterPro" id="IPR001874">
    <property type="entry name" value="DHquinase_II"/>
</dbReference>
<dbReference type="RefSeq" id="WP_028026521.1">
    <property type="nucleotide sequence ID" value="NZ_JANJZH010000006.1"/>
</dbReference>
<comment type="similarity">
    <text evidence="3 8">Belongs to the type-II 3-dehydroquinase family.</text>
</comment>
<keyword evidence="8" id="KW-0028">Amino-acid biosynthesis</keyword>
<evidence type="ECO:0000313" key="12">
    <source>
        <dbReference type="EMBL" id="MVX61152.1"/>
    </source>
</evidence>
<proteinExistence type="inferred from homology"/>
<accession>A0A6N8JNI7</accession>
<dbReference type="Gene3D" id="3.40.50.9100">
    <property type="entry name" value="Dehydroquinase, class II"/>
    <property type="match status" value="1"/>
</dbReference>
<dbReference type="UniPathway" id="UPA00053">
    <property type="reaction ID" value="UER00086"/>
</dbReference>
<dbReference type="GO" id="GO:0019631">
    <property type="term" value="P:quinate catabolic process"/>
    <property type="evidence" value="ECO:0007669"/>
    <property type="project" value="TreeGrafter"/>
</dbReference>
<feature type="binding site" evidence="8 10">
    <location>
        <position position="80"/>
    </location>
    <ligand>
        <name>substrate</name>
    </ligand>
</feature>
<keyword evidence="7 8" id="KW-0456">Lyase</keyword>
<evidence type="ECO:0000256" key="7">
    <source>
        <dbReference type="ARBA" id="ARBA00023239"/>
    </source>
</evidence>
<dbReference type="OrthoDB" id="9790793at2"/>
<organism evidence="12 13">
    <name type="scientific">Adlercreutzia mucosicola</name>
    <dbReference type="NCBI Taxonomy" id="580026"/>
    <lineage>
        <taxon>Bacteria</taxon>
        <taxon>Bacillati</taxon>
        <taxon>Actinomycetota</taxon>
        <taxon>Coriobacteriia</taxon>
        <taxon>Eggerthellales</taxon>
        <taxon>Eggerthellaceae</taxon>
        <taxon>Adlercreutzia</taxon>
    </lineage>
</organism>
<sequence length="145" mass="15982">MKKILLMNGPNLNMLGHRDPKFYGTDTLAAIEAMVVAYGAHHGAQVDCFQSNHEGALVDKLHEAHGRYDGIVYNPGAHTHYSYALHDAVECIDVPVVEIHLSDISQREEFRRISVIAPACVGQVKGLGKEGYLRALDMLLEEASE</sequence>
<dbReference type="PIRSF" id="PIRSF001399">
    <property type="entry name" value="DHquinase_II"/>
    <property type="match status" value="1"/>
</dbReference>
<feature type="binding site" evidence="8 10">
    <location>
        <begin position="101"/>
        <end position="102"/>
    </location>
    <ligand>
        <name>substrate</name>
    </ligand>
</feature>
<gene>
    <name evidence="8 12" type="primary">aroQ</name>
    <name evidence="12" type="ORF">GKZ27_06760</name>
</gene>
<dbReference type="Pfam" id="PF01220">
    <property type="entry name" value="DHquinase_II"/>
    <property type="match status" value="1"/>
</dbReference>
<dbReference type="AlphaFoldDB" id="A0A6N8JNI7"/>
<evidence type="ECO:0000256" key="1">
    <source>
        <dbReference type="ARBA" id="ARBA00001864"/>
    </source>
</evidence>
<evidence type="ECO:0000256" key="2">
    <source>
        <dbReference type="ARBA" id="ARBA00004902"/>
    </source>
</evidence>
<dbReference type="NCBIfam" id="NF003807">
    <property type="entry name" value="PRK05395.1-4"/>
    <property type="match status" value="1"/>
</dbReference>
<feature type="binding site" evidence="8 10">
    <location>
        <position position="87"/>
    </location>
    <ligand>
        <name>substrate</name>
    </ligand>
</feature>
<dbReference type="EMBL" id="WSRR01000014">
    <property type="protein sequence ID" value="MVX61152.1"/>
    <property type="molecule type" value="Genomic_DNA"/>
</dbReference>
<dbReference type="SUPFAM" id="SSF52304">
    <property type="entry name" value="Type II 3-dehydroquinate dehydratase"/>
    <property type="match status" value="1"/>
</dbReference>
<dbReference type="EC" id="4.2.1.10" evidence="5 8"/>
<comment type="caution">
    <text evidence="12">The sequence shown here is derived from an EMBL/GenBank/DDBJ whole genome shotgun (WGS) entry which is preliminary data.</text>
</comment>
<comment type="pathway">
    <text evidence="2 8">Metabolic intermediate biosynthesis; chorismate biosynthesis; chorismate from D-erythrose 4-phosphate and phosphoenolpyruvate: step 3/7.</text>
</comment>
<evidence type="ECO:0000256" key="3">
    <source>
        <dbReference type="ARBA" id="ARBA00011037"/>
    </source>
</evidence>
<comment type="catalytic activity">
    <reaction evidence="1 8">
        <text>3-dehydroquinate = 3-dehydroshikimate + H2O</text>
        <dbReference type="Rhea" id="RHEA:21096"/>
        <dbReference type="ChEBI" id="CHEBI:15377"/>
        <dbReference type="ChEBI" id="CHEBI:16630"/>
        <dbReference type="ChEBI" id="CHEBI:32364"/>
        <dbReference type="EC" id="4.2.1.10"/>
    </reaction>
</comment>
<comment type="subunit">
    <text evidence="4 8">Homododecamer.</text>
</comment>
<dbReference type="GO" id="GO:0003855">
    <property type="term" value="F:3-dehydroquinate dehydratase activity"/>
    <property type="evidence" value="ECO:0007669"/>
    <property type="project" value="UniProtKB-UniRule"/>
</dbReference>
<dbReference type="GO" id="GO:0009423">
    <property type="term" value="P:chorismate biosynthetic process"/>
    <property type="evidence" value="ECO:0007669"/>
    <property type="project" value="UniProtKB-UniRule"/>
</dbReference>